<protein>
    <recommendedName>
        <fullName evidence="4">DUF5050 domain-containing protein</fullName>
    </recommendedName>
</protein>
<dbReference type="Proteomes" id="UP000030595">
    <property type="component" value="Unassembled WGS sequence"/>
</dbReference>
<dbReference type="SUPFAM" id="SSF82171">
    <property type="entry name" value="DPP6 N-terminal domain-like"/>
    <property type="match status" value="1"/>
</dbReference>
<dbReference type="eggNOG" id="ENOG50337Q0">
    <property type="taxonomic scope" value="Bacteria"/>
</dbReference>
<sequence>MGKSLKTLLLAVVMLLLSACMNKSLYDIDRNTILFLEKTINNEKQLFVQFGGGEIVDVTNDFISDSYKSNKTNDKFLYQDNDFDLYLVEKGKEKVKVGSDIEGTYNYHLTNDGKVIYLDRDEELILVTTNQKQIEVADDVFDYHLSLDEKYVSFVNNDEQLYIVMLDDQRKIEVASDVFLIEHMYTGTDNYVYYIKNDFSLYRADLKGKEEKIAEDSSVLEATSDGNVFTYLSNDFKDLNLYVRDKHYKIASNTADVHLLDDGSKVLYIDEKADLYSYDVKEEKSTKLASNVNVLNVNKNEIHYLSFDDELYVIKGNDKPELLSEEINELGKYNNGDVYYITKDMELYIRNEKVLSDFEDYLSSANNLYILTNDEKIGVIEKGKKKLKILAENIQEYSKIDAEYYTIYEKALTFNDIEGYWQKENNFFVSIEEAQGKTTTLAMYDLLYNDSGYTNLTLIDADSSRITAKNEYSYDNMHLTLIDANTLELSMEGEQSIIFTKSSIEEFIEQQEFYGYLD</sequence>
<evidence type="ECO:0000313" key="3">
    <source>
        <dbReference type="Proteomes" id="UP000030595"/>
    </source>
</evidence>
<keyword evidence="1" id="KW-0732">Signal</keyword>
<name>A0A0A3JN30_9BACL</name>
<dbReference type="EMBL" id="JPVQ01000062">
    <property type="protein sequence ID" value="KGR88422.1"/>
    <property type="molecule type" value="Genomic_DNA"/>
</dbReference>
<comment type="caution">
    <text evidence="2">The sequence shown here is derived from an EMBL/GenBank/DDBJ whole genome shotgun (WGS) entry which is preliminary data.</text>
</comment>
<keyword evidence="3" id="KW-1185">Reference proteome</keyword>
<accession>A0A0A3JN30</accession>
<dbReference type="PROSITE" id="PS51257">
    <property type="entry name" value="PROKAR_LIPOPROTEIN"/>
    <property type="match status" value="1"/>
</dbReference>
<dbReference type="RefSeq" id="WP_036179949.1">
    <property type="nucleotide sequence ID" value="NZ_AVCZ01000062.1"/>
</dbReference>
<proteinExistence type="predicted"/>
<feature type="signal peptide" evidence="1">
    <location>
        <begin position="1"/>
        <end position="19"/>
    </location>
</feature>
<gene>
    <name evidence="2" type="ORF">CD30_18290</name>
</gene>
<evidence type="ECO:0000313" key="2">
    <source>
        <dbReference type="EMBL" id="KGR88422.1"/>
    </source>
</evidence>
<dbReference type="AlphaFoldDB" id="A0A0A3JN30"/>
<reference evidence="2 3" key="1">
    <citation type="submission" date="2014-02" db="EMBL/GenBank/DDBJ databases">
        <title>Draft genome sequence of Lysinibacillus massiliensis CCUG 49529.</title>
        <authorList>
            <person name="Zhang F."/>
            <person name="Wang G."/>
            <person name="Zhang L."/>
        </authorList>
    </citation>
    <scope>NUCLEOTIDE SEQUENCE [LARGE SCALE GENOMIC DNA]</scope>
    <source>
        <strain evidence="2 3">CCUG 49529</strain>
    </source>
</reference>
<evidence type="ECO:0008006" key="4">
    <source>
        <dbReference type="Google" id="ProtNLM"/>
    </source>
</evidence>
<organism evidence="2 3">
    <name type="scientific">Ureibacillus massiliensis 4400831 = CIP 108448 = CCUG 49529</name>
    <dbReference type="NCBI Taxonomy" id="1211035"/>
    <lineage>
        <taxon>Bacteria</taxon>
        <taxon>Bacillati</taxon>
        <taxon>Bacillota</taxon>
        <taxon>Bacilli</taxon>
        <taxon>Bacillales</taxon>
        <taxon>Caryophanaceae</taxon>
        <taxon>Ureibacillus</taxon>
    </lineage>
</organism>
<evidence type="ECO:0000256" key="1">
    <source>
        <dbReference type="SAM" id="SignalP"/>
    </source>
</evidence>
<feature type="chain" id="PRO_5039520424" description="DUF5050 domain-containing protein" evidence="1">
    <location>
        <begin position="20"/>
        <end position="518"/>
    </location>
</feature>